<feature type="compositionally biased region" description="Acidic residues" evidence="1">
    <location>
        <begin position="264"/>
        <end position="279"/>
    </location>
</feature>
<proteinExistence type="predicted"/>
<comment type="caution">
    <text evidence="3">The sequence shown here is derived from an EMBL/GenBank/DDBJ whole genome shotgun (WGS) entry which is preliminary data.</text>
</comment>
<dbReference type="Proteomes" id="UP000187151">
    <property type="component" value="Unassembled WGS sequence"/>
</dbReference>
<evidence type="ECO:0000256" key="2">
    <source>
        <dbReference type="SAM" id="Phobius"/>
    </source>
</evidence>
<feature type="transmembrane region" description="Helical" evidence="2">
    <location>
        <begin position="151"/>
        <end position="174"/>
    </location>
</feature>
<evidence type="ECO:0008006" key="5">
    <source>
        <dbReference type="Google" id="ProtNLM"/>
    </source>
</evidence>
<name>A0ABX3FYR3_9ACTN</name>
<accession>A0ABX3FYR3</accession>
<feature type="region of interest" description="Disordered" evidence="1">
    <location>
        <begin position="260"/>
        <end position="279"/>
    </location>
</feature>
<evidence type="ECO:0000313" key="4">
    <source>
        <dbReference type="Proteomes" id="UP000187151"/>
    </source>
</evidence>
<dbReference type="EMBL" id="MQUR01000053">
    <property type="protein sequence ID" value="OLZ62957.1"/>
    <property type="molecule type" value="Genomic_DNA"/>
</dbReference>
<feature type="transmembrane region" description="Helical" evidence="2">
    <location>
        <begin position="6"/>
        <end position="26"/>
    </location>
</feature>
<gene>
    <name evidence="3" type="ORF">AVW11_21630</name>
</gene>
<evidence type="ECO:0000256" key="1">
    <source>
        <dbReference type="SAM" id="MobiDB-lite"/>
    </source>
</evidence>
<keyword evidence="4" id="KW-1185">Reference proteome</keyword>
<keyword evidence="2" id="KW-1133">Transmembrane helix</keyword>
<organism evidence="3 4">
    <name type="scientific">Streptomyces amritsarensis</name>
    <dbReference type="NCBI Taxonomy" id="681158"/>
    <lineage>
        <taxon>Bacteria</taxon>
        <taxon>Bacillati</taxon>
        <taxon>Actinomycetota</taxon>
        <taxon>Actinomycetes</taxon>
        <taxon>Kitasatosporales</taxon>
        <taxon>Streptomycetaceae</taxon>
        <taxon>Streptomyces</taxon>
    </lineage>
</organism>
<keyword evidence="2" id="KW-0472">Membrane</keyword>
<sequence length="310" mass="33600">MRQFALATLVSAVTAAVYGPIALLWWRRARVRSRTLRLVAAVEPEPYYMAELRQEATGAAAAELLLSGYVRIDDEGAAFLTGRGRDPARAPAHPLPAALLDAVRRHDPEPVSFGWIDGSDEEYLERRSAYRSEREALLPELPRMPGGRENLLLACAGCAGIALVALFWLLAAALLVTGRPQGVREWAFAGVAALGLAALLSAEKAGRVVRERTDCGDPLGELVRSAPHPACAALDEEQRVLVLRSIGDRDRWRGADTVVHEDADHGDDDGDGDGDDEWLDDKVWWEDAYEYRASDEDGPDAAPGTPPSSG</sequence>
<keyword evidence="2" id="KW-0812">Transmembrane</keyword>
<feature type="transmembrane region" description="Helical" evidence="2">
    <location>
        <begin position="186"/>
        <end position="202"/>
    </location>
</feature>
<protein>
    <recommendedName>
        <fullName evidence="5">Integral membrane protein</fullName>
    </recommendedName>
</protein>
<evidence type="ECO:0000313" key="3">
    <source>
        <dbReference type="EMBL" id="OLZ62957.1"/>
    </source>
</evidence>
<feature type="region of interest" description="Disordered" evidence="1">
    <location>
        <begin position="289"/>
        <end position="310"/>
    </location>
</feature>
<dbReference type="RefSeq" id="WP_076045418.1">
    <property type="nucleotide sequence ID" value="NZ_MQUR01000053.1"/>
</dbReference>
<reference evidence="3 4" key="1">
    <citation type="submission" date="2016-01" db="EMBL/GenBank/DDBJ databases">
        <title>Streptomyces amritsarensis strain MTCC 11845 genome sequencing and assembly.</title>
        <authorList>
            <person name="Sharma D."/>
            <person name="Nair G.R."/>
            <person name="Kaur G."/>
            <person name="Manhas R.K."/>
            <person name="Mayilraj S."/>
        </authorList>
    </citation>
    <scope>NUCLEOTIDE SEQUENCE [LARGE SCALE GENOMIC DNA]</scope>
    <source>
        <strain evidence="3 4">MTCC 11845</strain>
    </source>
</reference>